<gene>
    <name evidence="1" type="ORF">AXF12_10605</name>
    <name evidence="2" type="ORF">SAMEA44541418_02035</name>
</gene>
<dbReference type="GO" id="GO:0015628">
    <property type="term" value="P:protein secretion by the type II secretion system"/>
    <property type="evidence" value="ECO:0007669"/>
    <property type="project" value="TreeGrafter"/>
</dbReference>
<evidence type="ECO:0000313" key="2">
    <source>
        <dbReference type="EMBL" id="SNV15269.1"/>
    </source>
</evidence>
<keyword evidence="3" id="KW-1185">Reference proteome</keyword>
<protein>
    <submittedName>
        <fullName evidence="2">ComEA protein</fullName>
    </submittedName>
    <submittedName>
        <fullName evidence="1">DNA-binding protein</fullName>
    </submittedName>
</protein>
<dbReference type="Pfam" id="PF12836">
    <property type="entry name" value="HHH_3"/>
    <property type="match status" value="2"/>
</dbReference>
<dbReference type="SUPFAM" id="SSF47781">
    <property type="entry name" value="RuvA domain 2-like"/>
    <property type="match status" value="3"/>
</dbReference>
<dbReference type="Proteomes" id="UP000065822">
    <property type="component" value="Chromosome"/>
</dbReference>
<keyword evidence="1" id="KW-0238">DNA-binding</keyword>
<proteinExistence type="predicted"/>
<evidence type="ECO:0000313" key="4">
    <source>
        <dbReference type="Proteomes" id="UP000215539"/>
    </source>
</evidence>
<reference evidence="2 4" key="2">
    <citation type="submission" date="2017-06" db="EMBL/GenBank/DDBJ databases">
        <authorList>
            <consortium name="Pathogen Informatics"/>
        </authorList>
    </citation>
    <scope>NUCLEOTIDE SEQUENCE [LARGE SCALE GENOMIC DNA]</scope>
    <source>
        <strain evidence="2 4">NCTC12947</strain>
    </source>
</reference>
<reference evidence="1 3" key="1">
    <citation type="submission" date="2016-02" db="EMBL/GenBank/DDBJ databases">
        <authorList>
            <person name="Holder M.E."/>
            <person name="Ajami N.J."/>
            <person name="Petrosino J.F."/>
        </authorList>
    </citation>
    <scope>NUCLEOTIDE SEQUENCE [LARGE SCALE GENOMIC DNA]</scope>
    <source>
        <strain evidence="1 3">CCUG 32990</strain>
    </source>
</reference>
<evidence type="ECO:0000313" key="1">
    <source>
        <dbReference type="EMBL" id="AMD85923.1"/>
    </source>
</evidence>
<dbReference type="EMBL" id="CP014227">
    <property type="protein sequence ID" value="AMD85923.1"/>
    <property type="molecule type" value="Genomic_DNA"/>
</dbReference>
<evidence type="ECO:0000313" key="3">
    <source>
        <dbReference type="Proteomes" id="UP000065822"/>
    </source>
</evidence>
<dbReference type="AlphaFoldDB" id="A0AAX2H236"/>
<sequence length="288" mass="33826">MRYFHRFNSSQRKGAILLLALAGIIQCVYFFTHFNHTFEPIIIDDYRRELDSLRALALQKKKDTIYPFNPNFITDYKGWRLGMSPEEIDRLFAFREQGKWVNSAKEFQQVTGVSDSLLAKIAPSFKFPDWVGKSRAYKSEYKQKYTSFNDKKLPKIDINAATKEDLMKIYGIGEGFSSRILKYKEKLQGFTYISQVSEVYGLDKEVYQRVAERFEVKNPPVIEKKDINKLSMYDLSKIPYIKYGEGKKIVALRSELGNIKSFEDLLQIEGFDKQRIERLQLYLYIDVQ</sequence>
<dbReference type="GO" id="GO:0003677">
    <property type="term" value="F:DNA binding"/>
    <property type="evidence" value="ECO:0007669"/>
    <property type="project" value="UniProtKB-KW"/>
</dbReference>
<dbReference type="GO" id="GO:0015627">
    <property type="term" value="C:type II protein secretion system complex"/>
    <property type="evidence" value="ECO:0007669"/>
    <property type="project" value="TreeGrafter"/>
</dbReference>
<dbReference type="PANTHER" id="PTHR21180:SF32">
    <property type="entry name" value="ENDONUCLEASE_EXONUCLEASE_PHOSPHATASE FAMILY DOMAIN-CONTAINING PROTEIN 1"/>
    <property type="match status" value="1"/>
</dbReference>
<dbReference type="KEGG" id="chg:AXF12_10605"/>
<dbReference type="InterPro" id="IPR010994">
    <property type="entry name" value="RuvA_2-like"/>
</dbReference>
<accession>A0AAX2H236</accession>
<dbReference type="Proteomes" id="UP000215539">
    <property type="component" value="Chromosome 1"/>
</dbReference>
<dbReference type="RefSeq" id="WP_066430976.1">
    <property type="nucleotide sequence ID" value="NZ_CP014227.1"/>
</dbReference>
<dbReference type="Gene3D" id="1.10.150.280">
    <property type="entry name" value="AF1531-like domain"/>
    <property type="match status" value="1"/>
</dbReference>
<dbReference type="InterPro" id="IPR051675">
    <property type="entry name" value="Endo/Exo/Phosphatase_dom_1"/>
</dbReference>
<dbReference type="EMBL" id="LT906449">
    <property type="protein sequence ID" value="SNV15269.1"/>
    <property type="molecule type" value="Genomic_DNA"/>
</dbReference>
<dbReference type="Gene3D" id="1.10.150.320">
    <property type="entry name" value="Photosystem II 12 kDa extrinsic protein"/>
    <property type="match status" value="1"/>
</dbReference>
<dbReference type="PANTHER" id="PTHR21180">
    <property type="entry name" value="ENDONUCLEASE/EXONUCLEASE/PHOSPHATASE FAMILY DOMAIN-CONTAINING PROTEIN 1"/>
    <property type="match status" value="1"/>
</dbReference>
<name>A0AAX2H236_9FLAO</name>
<organism evidence="2 4">
    <name type="scientific">Capnocytophaga haemolytica</name>
    <dbReference type="NCBI Taxonomy" id="45243"/>
    <lineage>
        <taxon>Bacteria</taxon>
        <taxon>Pseudomonadati</taxon>
        <taxon>Bacteroidota</taxon>
        <taxon>Flavobacteriia</taxon>
        <taxon>Flavobacteriales</taxon>
        <taxon>Flavobacteriaceae</taxon>
        <taxon>Capnocytophaga</taxon>
    </lineage>
</organism>